<sequence>MTKEPKKEEGKKSFSLKGDESKKNSKTLIEERPPDEWDEGLEMKEETYTTLAEGQVGGNWNDYKEESEDEMYDYGYSHNYHLGAEEVWWDLTEEEEYGIKERECLYLLENILAEPESEKDPYNCLTEPSRSKD</sequence>
<organism evidence="2 3">
    <name type="scientific">Cetraspora pellucida</name>
    <dbReference type="NCBI Taxonomy" id="1433469"/>
    <lineage>
        <taxon>Eukaryota</taxon>
        <taxon>Fungi</taxon>
        <taxon>Fungi incertae sedis</taxon>
        <taxon>Mucoromycota</taxon>
        <taxon>Glomeromycotina</taxon>
        <taxon>Glomeromycetes</taxon>
        <taxon>Diversisporales</taxon>
        <taxon>Gigasporaceae</taxon>
        <taxon>Cetraspora</taxon>
    </lineage>
</organism>
<dbReference type="Proteomes" id="UP000789759">
    <property type="component" value="Unassembled WGS sequence"/>
</dbReference>
<gene>
    <name evidence="2" type="ORF">CPELLU_LOCUS14819</name>
</gene>
<name>A0A9N9IXS4_9GLOM</name>
<dbReference type="AlphaFoldDB" id="A0A9N9IXS4"/>
<evidence type="ECO:0000256" key="1">
    <source>
        <dbReference type="SAM" id="MobiDB-lite"/>
    </source>
</evidence>
<dbReference type="EMBL" id="CAJVQA010018249">
    <property type="protein sequence ID" value="CAG8752898.1"/>
    <property type="molecule type" value="Genomic_DNA"/>
</dbReference>
<comment type="caution">
    <text evidence="2">The sequence shown here is derived from an EMBL/GenBank/DDBJ whole genome shotgun (WGS) entry which is preliminary data.</text>
</comment>
<evidence type="ECO:0000313" key="3">
    <source>
        <dbReference type="Proteomes" id="UP000789759"/>
    </source>
</evidence>
<proteinExistence type="predicted"/>
<accession>A0A9N9IXS4</accession>
<keyword evidence="3" id="KW-1185">Reference proteome</keyword>
<feature type="region of interest" description="Disordered" evidence="1">
    <location>
        <begin position="1"/>
        <end position="41"/>
    </location>
</feature>
<evidence type="ECO:0000313" key="2">
    <source>
        <dbReference type="EMBL" id="CAG8752898.1"/>
    </source>
</evidence>
<reference evidence="2" key="1">
    <citation type="submission" date="2021-06" db="EMBL/GenBank/DDBJ databases">
        <authorList>
            <person name="Kallberg Y."/>
            <person name="Tangrot J."/>
            <person name="Rosling A."/>
        </authorList>
    </citation>
    <scope>NUCLEOTIDE SEQUENCE</scope>
    <source>
        <strain evidence="2">FL966</strain>
    </source>
</reference>
<protein>
    <submittedName>
        <fullName evidence="2">19723_t:CDS:1</fullName>
    </submittedName>
</protein>